<evidence type="ECO:0000256" key="7">
    <source>
        <dbReference type="SAM" id="Phobius"/>
    </source>
</evidence>
<evidence type="ECO:0000256" key="3">
    <source>
        <dbReference type="ARBA" id="ARBA00022692"/>
    </source>
</evidence>
<evidence type="ECO:0000256" key="5">
    <source>
        <dbReference type="ARBA" id="ARBA00022989"/>
    </source>
</evidence>
<evidence type="ECO:0000256" key="1">
    <source>
        <dbReference type="ARBA" id="ARBA00004141"/>
    </source>
</evidence>
<feature type="transmembrane region" description="Helical" evidence="7">
    <location>
        <begin position="158"/>
        <end position="179"/>
    </location>
</feature>
<dbReference type="EMBL" id="FUWY01000009">
    <property type="protein sequence ID" value="SKA01840.1"/>
    <property type="molecule type" value="Genomic_DNA"/>
</dbReference>
<feature type="transmembrane region" description="Helical" evidence="7">
    <location>
        <begin position="320"/>
        <end position="338"/>
    </location>
</feature>
<dbReference type="AlphaFoldDB" id="A0A1T4QDF8"/>
<dbReference type="Proteomes" id="UP000243297">
    <property type="component" value="Unassembled WGS sequence"/>
</dbReference>
<dbReference type="GO" id="GO:0004252">
    <property type="term" value="F:serine-type endopeptidase activity"/>
    <property type="evidence" value="ECO:0007669"/>
    <property type="project" value="InterPro"/>
</dbReference>
<keyword evidence="4" id="KW-0378">Hydrolase</keyword>
<evidence type="ECO:0000256" key="4">
    <source>
        <dbReference type="ARBA" id="ARBA00022801"/>
    </source>
</evidence>
<dbReference type="GO" id="GO:0016020">
    <property type="term" value="C:membrane"/>
    <property type="evidence" value="ECO:0007669"/>
    <property type="project" value="UniProtKB-SubCell"/>
</dbReference>
<dbReference type="STRING" id="118967.SAMN02745191_2425"/>
<keyword evidence="3 7" id="KW-0812">Transmembrane</keyword>
<dbReference type="InterPro" id="IPR035952">
    <property type="entry name" value="Rhomboid-like_sf"/>
</dbReference>
<feature type="transmembrane region" description="Helical" evidence="7">
    <location>
        <begin position="293"/>
        <end position="314"/>
    </location>
</feature>
<evidence type="ECO:0000259" key="8">
    <source>
        <dbReference type="Pfam" id="PF01694"/>
    </source>
</evidence>
<gene>
    <name evidence="9" type="ORF">SAMN02745191_2425</name>
</gene>
<dbReference type="InterPro" id="IPR022764">
    <property type="entry name" value="Peptidase_S54_rhomboid_dom"/>
</dbReference>
<keyword evidence="5 7" id="KW-1133">Transmembrane helix</keyword>
<feature type="domain" description="Peptidase S54 rhomboid" evidence="8">
    <location>
        <begin position="204"/>
        <end position="338"/>
    </location>
</feature>
<sequence length="414" mass="46473">MALERDLILMKLAQYFVTKYQYKFVDIKQNNHEIWLGSNHSDEYPVIRISLTNASAATFEKSRLLETSKAICDFFHKNAKLLDIHVSDELIETSEEEFIQVGITDDKITGVDITNTFPDFQNAVLEIHKFKENQTPQTPFDTFNPARKTKRSIKDMPYITYAIGLICALVFVITNLIAYNNGNDAITASIVMGAYYKAFIVGGHEFFRLLTVGFVHYDLFHFLMNMAALVSLGQICERIYKKWQFIVIILGSILTGSLFIFAAQGNVLTVGLSGGLYGLMAALLVYGFDSKVIYNPAVAKSFLSTLLINLLITFMPGVSMYGHIGGFIGGLFLSVLFTQNKAWKLLRQNAIIAGVMLLGILGYQCVQNYNVKPIYYGTDKAVLDYLDSVGLSGYSNNMKNKLNDFYGFDLTKVK</sequence>
<feature type="transmembrane region" description="Helical" evidence="7">
    <location>
        <begin position="345"/>
        <end position="363"/>
    </location>
</feature>
<comment type="subcellular location">
    <subcellularLocation>
        <location evidence="1">Membrane</location>
        <topology evidence="1">Multi-pass membrane protein</topology>
    </subcellularLocation>
</comment>
<accession>A0A1T4QDF8</accession>
<evidence type="ECO:0000256" key="2">
    <source>
        <dbReference type="ARBA" id="ARBA00009045"/>
    </source>
</evidence>
<reference evidence="10" key="1">
    <citation type="submission" date="2017-02" db="EMBL/GenBank/DDBJ databases">
        <authorList>
            <person name="Varghese N."/>
            <person name="Submissions S."/>
        </authorList>
    </citation>
    <scope>NUCLEOTIDE SEQUENCE [LARGE SCALE GENOMIC DNA]</scope>
    <source>
        <strain evidence="10">ATCC 25662</strain>
    </source>
</reference>
<dbReference type="GO" id="GO:0006508">
    <property type="term" value="P:proteolysis"/>
    <property type="evidence" value="ECO:0007669"/>
    <property type="project" value="UniProtKB-KW"/>
</dbReference>
<name>A0A1T4QDF8_9FIRM</name>
<feature type="transmembrane region" description="Helical" evidence="7">
    <location>
        <begin position="219"/>
        <end position="236"/>
    </location>
</feature>
<evidence type="ECO:0000256" key="6">
    <source>
        <dbReference type="ARBA" id="ARBA00023136"/>
    </source>
</evidence>
<keyword evidence="10" id="KW-1185">Reference proteome</keyword>
<dbReference type="InterPro" id="IPR050925">
    <property type="entry name" value="Rhomboid_protease_S54"/>
</dbReference>
<dbReference type="PANTHER" id="PTHR43731">
    <property type="entry name" value="RHOMBOID PROTEASE"/>
    <property type="match status" value="1"/>
</dbReference>
<organism evidence="9 10">
    <name type="scientific">Anaerorhabdus furcosa</name>
    <dbReference type="NCBI Taxonomy" id="118967"/>
    <lineage>
        <taxon>Bacteria</taxon>
        <taxon>Bacillati</taxon>
        <taxon>Bacillota</taxon>
        <taxon>Erysipelotrichia</taxon>
        <taxon>Erysipelotrichales</taxon>
        <taxon>Erysipelotrichaceae</taxon>
        <taxon>Anaerorhabdus</taxon>
    </lineage>
</organism>
<evidence type="ECO:0000313" key="9">
    <source>
        <dbReference type="EMBL" id="SKA01840.1"/>
    </source>
</evidence>
<dbReference type="Pfam" id="PF01694">
    <property type="entry name" value="Rhomboid"/>
    <property type="match status" value="1"/>
</dbReference>
<dbReference type="SUPFAM" id="SSF144091">
    <property type="entry name" value="Rhomboid-like"/>
    <property type="match status" value="1"/>
</dbReference>
<feature type="transmembrane region" description="Helical" evidence="7">
    <location>
        <begin position="243"/>
        <end position="261"/>
    </location>
</feature>
<dbReference type="RefSeq" id="WP_078712806.1">
    <property type="nucleotide sequence ID" value="NZ_FUWY01000009.1"/>
</dbReference>
<evidence type="ECO:0000313" key="10">
    <source>
        <dbReference type="Proteomes" id="UP000243297"/>
    </source>
</evidence>
<keyword evidence="9" id="KW-0645">Protease</keyword>
<dbReference type="OrthoDB" id="9778341at2"/>
<comment type="similarity">
    <text evidence="2">Belongs to the peptidase S54 family.</text>
</comment>
<keyword evidence="6 7" id="KW-0472">Membrane</keyword>
<proteinExistence type="inferred from homology"/>
<dbReference type="Gene3D" id="1.20.1540.10">
    <property type="entry name" value="Rhomboid-like"/>
    <property type="match status" value="1"/>
</dbReference>
<protein>
    <submittedName>
        <fullName evidence="9">Membrane associated serine protease, rhomboid family</fullName>
    </submittedName>
</protein>
<feature type="transmembrane region" description="Helical" evidence="7">
    <location>
        <begin position="267"/>
        <end position="286"/>
    </location>
</feature>
<dbReference type="PANTHER" id="PTHR43731:SF14">
    <property type="entry name" value="PRESENILIN-ASSOCIATED RHOMBOID-LIKE PROTEIN, MITOCHONDRIAL"/>
    <property type="match status" value="1"/>
</dbReference>